<protein>
    <submittedName>
        <fullName evidence="2">Uncharacterized protein</fullName>
    </submittedName>
</protein>
<organism evidence="2 3">
    <name type="scientific">Phytophthora sojae (strain P6497)</name>
    <name type="common">Soybean stem and root rot agent</name>
    <name type="synonym">Phytophthora megasperma f. sp. glycines</name>
    <dbReference type="NCBI Taxonomy" id="1094619"/>
    <lineage>
        <taxon>Eukaryota</taxon>
        <taxon>Sar</taxon>
        <taxon>Stramenopiles</taxon>
        <taxon>Oomycota</taxon>
        <taxon>Peronosporomycetes</taxon>
        <taxon>Peronosporales</taxon>
        <taxon>Peronosporaceae</taxon>
        <taxon>Phytophthora</taxon>
    </lineage>
</organism>
<accession>G4YLD3</accession>
<dbReference type="GeneID" id="20652448"/>
<feature type="transmembrane region" description="Helical" evidence="1">
    <location>
        <begin position="45"/>
        <end position="62"/>
    </location>
</feature>
<proteinExistence type="predicted"/>
<keyword evidence="1" id="KW-1133">Transmembrane helix</keyword>
<dbReference type="OMA" id="FTNCASQ"/>
<dbReference type="InParanoid" id="G4YLD3"/>
<sequence length="182" mass="19799">AGSLFQVRSSTPELSHQRILLVTIGGTAALVLLATMWVFPVPFTILLNSFLASAVFVVLFVVSVKKNASTIDQIVEGSLKQKLYLIIAQVLIATIYIVFSLVFTNCASQQRFELLLALPVIKLSLKHVVVRLVQANEESIPAVIAFTVDVFNGLYSSICIQSSGSWLASLVIIIVNFGFTVL</sequence>
<feature type="non-terminal residue" evidence="2">
    <location>
        <position position="182"/>
    </location>
</feature>
<feature type="non-terminal residue" evidence="2">
    <location>
        <position position="1"/>
    </location>
</feature>
<feature type="transmembrane region" description="Helical" evidence="1">
    <location>
        <begin position="164"/>
        <end position="181"/>
    </location>
</feature>
<evidence type="ECO:0000313" key="2">
    <source>
        <dbReference type="EMBL" id="EGZ30201.1"/>
    </source>
</evidence>
<gene>
    <name evidence="2" type="ORF">PHYSODRAFT_434778</name>
</gene>
<name>G4YLD3_PHYSP</name>
<evidence type="ECO:0000256" key="1">
    <source>
        <dbReference type="SAM" id="Phobius"/>
    </source>
</evidence>
<feature type="transmembrane region" description="Helical" evidence="1">
    <location>
        <begin position="83"/>
        <end position="102"/>
    </location>
</feature>
<keyword evidence="1" id="KW-0472">Membrane</keyword>
<dbReference type="Proteomes" id="UP000002640">
    <property type="component" value="Unassembled WGS sequence"/>
</dbReference>
<dbReference type="RefSeq" id="XP_009517476.1">
    <property type="nucleotide sequence ID" value="XM_009519181.1"/>
</dbReference>
<dbReference type="KEGG" id="psoj:PHYSODRAFT_434778"/>
<keyword evidence="3" id="KW-1185">Reference proteome</keyword>
<reference evidence="2 3" key="1">
    <citation type="journal article" date="2006" name="Science">
        <title>Phytophthora genome sequences uncover evolutionary origins and mechanisms of pathogenesis.</title>
        <authorList>
            <person name="Tyler B.M."/>
            <person name="Tripathy S."/>
            <person name="Zhang X."/>
            <person name="Dehal P."/>
            <person name="Jiang R.H."/>
            <person name="Aerts A."/>
            <person name="Arredondo F.D."/>
            <person name="Baxter L."/>
            <person name="Bensasson D."/>
            <person name="Beynon J.L."/>
            <person name="Chapman J."/>
            <person name="Damasceno C.M."/>
            <person name="Dorrance A.E."/>
            <person name="Dou D."/>
            <person name="Dickerman A.W."/>
            <person name="Dubchak I.L."/>
            <person name="Garbelotto M."/>
            <person name="Gijzen M."/>
            <person name="Gordon S.G."/>
            <person name="Govers F."/>
            <person name="Grunwald N.J."/>
            <person name="Huang W."/>
            <person name="Ivors K.L."/>
            <person name="Jones R.W."/>
            <person name="Kamoun S."/>
            <person name="Krampis K."/>
            <person name="Lamour K.H."/>
            <person name="Lee M.K."/>
            <person name="McDonald W.H."/>
            <person name="Medina M."/>
            <person name="Meijer H.J."/>
            <person name="Nordberg E.K."/>
            <person name="Maclean D.J."/>
            <person name="Ospina-Giraldo M.D."/>
            <person name="Morris P.F."/>
            <person name="Phuntumart V."/>
            <person name="Putnam N.H."/>
            <person name="Rash S."/>
            <person name="Rose J.K."/>
            <person name="Sakihama Y."/>
            <person name="Salamov A.A."/>
            <person name="Savidor A."/>
            <person name="Scheuring C.F."/>
            <person name="Smith B.M."/>
            <person name="Sobral B.W."/>
            <person name="Terry A."/>
            <person name="Torto-Alalibo T.A."/>
            <person name="Win J."/>
            <person name="Xu Z."/>
            <person name="Zhang H."/>
            <person name="Grigoriev I.V."/>
            <person name="Rokhsar D.S."/>
            <person name="Boore J.L."/>
        </authorList>
    </citation>
    <scope>NUCLEOTIDE SEQUENCE [LARGE SCALE GENOMIC DNA]</scope>
    <source>
        <strain evidence="2 3">P6497</strain>
    </source>
</reference>
<feature type="transmembrane region" description="Helical" evidence="1">
    <location>
        <begin position="20"/>
        <end position="39"/>
    </location>
</feature>
<keyword evidence="1" id="KW-0812">Transmembrane</keyword>
<dbReference type="EMBL" id="JH159151">
    <property type="protein sequence ID" value="EGZ30201.1"/>
    <property type="molecule type" value="Genomic_DNA"/>
</dbReference>
<dbReference type="AlphaFoldDB" id="G4YLD3"/>
<evidence type="ECO:0000313" key="3">
    <source>
        <dbReference type="Proteomes" id="UP000002640"/>
    </source>
</evidence>